<sequence>MPSGQTHDQITLWSLPFIAGLTWSQTRSSHLTFLVTGSFLFSGLMFGPDLDINSRQFQRWGMLRCFWAPYQNSLRHRSFLSHGPFIGTALRILYLGGGLGILGFLGLMVAQYLGLLNREPLEILQNSLRSLSNYPRECIAIYLGLEMGAMSHSFSDWSNSLYKEFRKWLKTGKTQTEIRETPKPQKTKRQVSEFPQLELPPIKPKRQKSNPTNAKKSPRRPKK</sequence>
<dbReference type="HOGENOM" id="CLU_111923_0_0_3"/>
<dbReference type="STRING" id="388467.A19Y_2567"/>
<keyword evidence="2" id="KW-1133">Transmembrane helix</keyword>
<dbReference type="InterPro" id="IPR019250">
    <property type="entry name" value="DUF2227_metal-bd"/>
</dbReference>
<keyword evidence="2" id="KW-0812">Transmembrane</keyword>
<protein>
    <recommendedName>
        <fullName evidence="5">Metal-binding protein</fullName>
    </recommendedName>
</protein>
<dbReference type="AlphaFoldDB" id="A0A073CHS8"/>
<accession>A0A073CHS8</accession>
<reference evidence="3 4" key="1">
    <citation type="journal article" date="2014" name="Appl. Environ. Microbiol.">
        <title>Elucidation of insertion elements encoded on plasmids and in vitro construction of shuttle vectors from the toxic cyanobacterium Planktothrix.</title>
        <authorList>
            <person name="Christiansen G."/>
            <person name="Goesmann A."/>
            <person name="Kurmayer R."/>
        </authorList>
    </citation>
    <scope>NUCLEOTIDE SEQUENCE [LARGE SCALE GENOMIC DNA]</scope>
    <source>
        <strain evidence="3 4">NIVA-CYA 126/8</strain>
    </source>
</reference>
<dbReference type="PANTHER" id="PTHR39085">
    <property type="entry name" value="SLL0924 PROTEIN"/>
    <property type="match status" value="1"/>
</dbReference>
<name>A0A073CHS8_PLAA1</name>
<dbReference type="Proteomes" id="UP000027395">
    <property type="component" value="Chromosome"/>
</dbReference>
<dbReference type="EMBL" id="CM002803">
    <property type="protein sequence ID" value="KEI67462.1"/>
    <property type="molecule type" value="Genomic_DNA"/>
</dbReference>
<gene>
    <name evidence="3" type="ORF">A19Y_2567</name>
</gene>
<dbReference type="PATRIC" id="fig|388467.6.peg.2511"/>
<organism evidence="3 4">
    <name type="scientific">Planktothrix agardhii (strain NIVA-CYA 126/8)</name>
    <dbReference type="NCBI Taxonomy" id="388467"/>
    <lineage>
        <taxon>Bacteria</taxon>
        <taxon>Bacillati</taxon>
        <taxon>Cyanobacteriota</taxon>
        <taxon>Cyanophyceae</taxon>
        <taxon>Oscillatoriophycideae</taxon>
        <taxon>Oscillatoriales</taxon>
        <taxon>Microcoleaceae</taxon>
        <taxon>Planktothrix</taxon>
    </lineage>
</organism>
<evidence type="ECO:0000313" key="3">
    <source>
        <dbReference type="EMBL" id="KEI67462.1"/>
    </source>
</evidence>
<dbReference type="GeneID" id="77288972"/>
<keyword evidence="2" id="KW-0472">Membrane</keyword>
<keyword evidence="4" id="KW-1185">Reference proteome</keyword>
<dbReference type="eggNOG" id="COG2389">
    <property type="taxonomic scope" value="Bacteria"/>
</dbReference>
<dbReference type="RefSeq" id="WP_072005202.1">
    <property type="nucleotide sequence ID" value="NZ_CM002803.1"/>
</dbReference>
<evidence type="ECO:0000256" key="2">
    <source>
        <dbReference type="SAM" id="Phobius"/>
    </source>
</evidence>
<dbReference type="Pfam" id="PF09988">
    <property type="entry name" value="DUF2227"/>
    <property type="match status" value="1"/>
</dbReference>
<evidence type="ECO:0000313" key="4">
    <source>
        <dbReference type="Proteomes" id="UP000027395"/>
    </source>
</evidence>
<proteinExistence type="predicted"/>
<dbReference type="PANTHER" id="PTHR39085:SF1">
    <property type="entry name" value="SLL0924 PROTEIN"/>
    <property type="match status" value="1"/>
</dbReference>
<feature type="transmembrane region" description="Helical" evidence="2">
    <location>
        <begin position="92"/>
        <end position="113"/>
    </location>
</feature>
<evidence type="ECO:0000256" key="1">
    <source>
        <dbReference type="SAM" id="MobiDB-lite"/>
    </source>
</evidence>
<feature type="region of interest" description="Disordered" evidence="1">
    <location>
        <begin position="173"/>
        <end position="223"/>
    </location>
</feature>
<evidence type="ECO:0008006" key="5">
    <source>
        <dbReference type="Google" id="ProtNLM"/>
    </source>
</evidence>